<dbReference type="InterPro" id="IPR023030">
    <property type="entry name" value="Bifunc_HldE"/>
</dbReference>
<dbReference type="EMBL" id="JACNLL010000009">
    <property type="protein sequence ID" value="MBC8198529.1"/>
    <property type="molecule type" value="Genomic_DNA"/>
</dbReference>
<protein>
    <recommendedName>
        <fullName evidence="10">Bifunctional protein HldE</fullName>
    </recommendedName>
    <domain>
        <recommendedName>
            <fullName evidence="10">D-beta-D-heptose 7-phosphate kinase</fullName>
            <ecNumber evidence="10">2.7.1.167</ecNumber>
        </recommendedName>
        <alternativeName>
            <fullName evidence="10">D-beta-D-heptose 7-phosphotransferase</fullName>
        </alternativeName>
        <alternativeName>
            <fullName evidence="10">D-glycero-beta-D-manno-heptose-7-phosphate kinase</fullName>
        </alternativeName>
    </domain>
    <domain>
        <recommendedName>
            <fullName evidence="10">D-beta-D-heptose 1-phosphate adenylyltransferase</fullName>
            <ecNumber evidence="10">2.7.7.70</ecNumber>
        </recommendedName>
        <alternativeName>
            <fullName evidence="10">D-glycero-beta-D-manno-heptose 1-phosphate adenylyltransferase</fullName>
        </alternativeName>
    </domain>
</protein>
<accession>A0A8J6N3K9</accession>
<dbReference type="Pfam" id="PF01467">
    <property type="entry name" value="CTP_transf_like"/>
    <property type="match status" value="1"/>
</dbReference>
<feature type="binding site" evidence="10">
    <location>
        <begin position="200"/>
        <end position="203"/>
    </location>
    <ligand>
        <name>ATP</name>
        <dbReference type="ChEBI" id="CHEBI:30616"/>
    </ligand>
</feature>
<dbReference type="EC" id="2.7.1.167" evidence="10"/>
<comment type="similarity">
    <text evidence="10">In the N-terminal section; belongs to the carbohydrate kinase PfkB family.</text>
</comment>
<dbReference type="Gene3D" id="3.40.50.620">
    <property type="entry name" value="HUPs"/>
    <property type="match status" value="1"/>
</dbReference>
<dbReference type="Gene3D" id="3.40.1190.20">
    <property type="match status" value="1"/>
</dbReference>
<evidence type="ECO:0000256" key="8">
    <source>
        <dbReference type="ARBA" id="ARBA00023268"/>
    </source>
</evidence>
<evidence type="ECO:0000256" key="2">
    <source>
        <dbReference type="ARBA" id="ARBA00003753"/>
    </source>
</evidence>
<keyword evidence="9 10" id="KW-0119">Carbohydrate metabolism</keyword>
<dbReference type="AlphaFoldDB" id="A0A8J6N3K9"/>
<proteinExistence type="inferred from homology"/>
<evidence type="ECO:0000259" key="12">
    <source>
        <dbReference type="Pfam" id="PF01467"/>
    </source>
</evidence>
<dbReference type="SUPFAM" id="SSF53613">
    <property type="entry name" value="Ribokinase-like"/>
    <property type="match status" value="1"/>
</dbReference>
<keyword evidence="3 10" id="KW-0808">Transferase</keyword>
<comment type="pathway">
    <text evidence="10">Nucleotide-sugar biosynthesis; ADP-L-glycero-beta-D-manno-heptose biosynthesis; ADP-L-glycero-beta-D-manno-heptose from D-glycero-beta-D-manno-heptose 7-phosphate: step 1/4.</text>
</comment>
<dbReference type="PANTHER" id="PTHR46969:SF1">
    <property type="entry name" value="BIFUNCTIONAL PROTEIN HLDE"/>
    <property type="match status" value="1"/>
</dbReference>
<comment type="function">
    <text evidence="1 10">Catalyzes the phosphorylation of D-glycero-D-manno-heptose 7-phosphate at the C-1 position to selectively form D-glycero-beta-D-manno-heptose-1,7-bisphosphate.</text>
</comment>
<dbReference type="NCBIfam" id="TIGR00125">
    <property type="entry name" value="cyt_tran_rel"/>
    <property type="match status" value="1"/>
</dbReference>
<comment type="subunit">
    <text evidence="10">Homodimer.</text>
</comment>
<evidence type="ECO:0000256" key="7">
    <source>
        <dbReference type="ARBA" id="ARBA00022840"/>
    </source>
</evidence>
<evidence type="ECO:0000256" key="6">
    <source>
        <dbReference type="ARBA" id="ARBA00022777"/>
    </source>
</evidence>
<dbReference type="GO" id="GO:0033785">
    <property type="term" value="F:heptose 7-phosphate kinase activity"/>
    <property type="evidence" value="ECO:0007669"/>
    <property type="project" value="UniProtKB-UniRule"/>
</dbReference>
<dbReference type="InterPro" id="IPR011611">
    <property type="entry name" value="PfkB_dom"/>
</dbReference>
<keyword evidence="5 10" id="KW-0547">Nucleotide-binding</keyword>
<dbReference type="Proteomes" id="UP000603545">
    <property type="component" value="Unassembled WGS sequence"/>
</dbReference>
<dbReference type="FunFam" id="3.40.1190.20:FF:000002">
    <property type="entry name" value="Bifunctional protein HldE"/>
    <property type="match status" value="1"/>
</dbReference>
<evidence type="ECO:0000256" key="9">
    <source>
        <dbReference type="ARBA" id="ARBA00023277"/>
    </source>
</evidence>
<dbReference type="GO" id="GO:0097171">
    <property type="term" value="P:ADP-L-glycero-beta-D-manno-heptose biosynthetic process"/>
    <property type="evidence" value="ECO:0007669"/>
    <property type="project" value="UniProtKB-UniPathway"/>
</dbReference>
<dbReference type="UniPathway" id="UPA00356">
    <property type="reaction ID" value="UER00437"/>
</dbReference>
<comment type="catalytic activity">
    <reaction evidence="10">
        <text>D-glycero-beta-D-manno-heptose 1-phosphate + ATP + H(+) = ADP-D-glycero-beta-D-manno-heptose + diphosphate</text>
        <dbReference type="Rhea" id="RHEA:27465"/>
        <dbReference type="ChEBI" id="CHEBI:15378"/>
        <dbReference type="ChEBI" id="CHEBI:30616"/>
        <dbReference type="ChEBI" id="CHEBI:33019"/>
        <dbReference type="ChEBI" id="CHEBI:59967"/>
        <dbReference type="ChEBI" id="CHEBI:61593"/>
        <dbReference type="EC" id="2.7.7.70"/>
    </reaction>
</comment>
<dbReference type="InterPro" id="IPR004821">
    <property type="entry name" value="Cyt_trans-like"/>
</dbReference>
<dbReference type="EC" id="2.7.7.70" evidence="10"/>
<name>A0A8J6N3K9_9BACT</name>
<feature type="active site" evidence="10">
    <location>
        <position position="270"/>
    </location>
</feature>
<evidence type="ECO:0000256" key="10">
    <source>
        <dbReference type="HAMAP-Rule" id="MF_01603"/>
    </source>
</evidence>
<dbReference type="HAMAP" id="MF_01603">
    <property type="entry name" value="HldE"/>
    <property type="match status" value="1"/>
</dbReference>
<keyword evidence="8 10" id="KW-0511">Multifunctional enzyme</keyword>
<evidence type="ECO:0000256" key="5">
    <source>
        <dbReference type="ARBA" id="ARBA00022741"/>
    </source>
</evidence>
<sequence length="482" mass="51995">MDFDISKFEKCNLLVVGDLMLDEYLWGDVDRISPEAPVQVVSVKEENYTLGGSGNVANNLIALGAKVSLAGVIGSDRYGHLLLGKLNELGINTEGVVEEPERPTTRKTRIISGNQQVLRIDRETKKDISQQTLDVILNYIKRVIPAVDLVLISDYGKGLITAALLNSLTAIVKKHKKISIADPKGRDFLKYSDVSLLTPNKKETSLASGIEIVDESTLIKAGNWILETVKTEKLLITCGKDGMVLFERNKKPYYITAQTRQVFDVSGAGDTVIAVLGLAVASGASFAKAASIANTAAGIVVSKVGTSTVSKNELLSALTPGCDYASTKHISFSELPAVVQKLKADNKKIILTNGCFDLLHSGHVMLLSASKKLGDVLVVAIDDDESVSSLKGPGRPIISEKERISILCALDSVDYVVVFSSKQLNKIIEIIRPAVLTKGSNYIFEDVIGRELVERCGGRIMLIPITNNISSSSIINDIKGNI</sequence>
<comment type="pathway">
    <text evidence="10">Nucleotide-sugar biosynthesis; ADP-L-glycero-beta-D-manno-heptose biosynthesis; ADP-L-glycero-beta-D-manno-heptose from D-glycero-beta-D-manno-heptose 7-phosphate: step 3/4.</text>
</comment>
<keyword evidence="6 10" id="KW-0418">Kinase</keyword>
<evidence type="ECO:0000256" key="1">
    <source>
        <dbReference type="ARBA" id="ARBA00002319"/>
    </source>
</evidence>
<gene>
    <name evidence="13" type="primary">rfaE1</name>
    <name evidence="10" type="synonym">hldE</name>
    <name evidence="13" type="ORF">H8E80_00570</name>
</gene>
<feature type="region of interest" description="Ribokinase" evidence="10">
    <location>
        <begin position="1"/>
        <end position="324"/>
    </location>
</feature>
<comment type="catalytic activity">
    <reaction evidence="10">
        <text>D-glycero-beta-D-manno-heptose 7-phosphate + ATP = D-glycero-beta-D-manno-heptose 1,7-bisphosphate + ADP + H(+)</text>
        <dbReference type="Rhea" id="RHEA:27473"/>
        <dbReference type="ChEBI" id="CHEBI:15378"/>
        <dbReference type="ChEBI" id="CHEBI:30616"/>
        <dbReference type="ChEBI" id="CHEBI:60204"/>
        <dbReference type="ChEBI" id="CHEBI:60208"/>
        <dbReference type="ChEBI" id="CHEBI:456216"/>
        <dbReference type="EC" id="2.7.1.167"/>
    </reaction>
</comment>
<evidence type="ECO:0000313" key="14">
    <source>
        <dbReference type="Proteomes" id="UP000603545"/>
    </source>
</evidence>
<keyword evidence="4 10" id="KW-0548">Nucleotidyltransferase</keyword>
<evidence type="ECO:0000256" key="4">
    <source>
        <dbReference type="ARBA" id="ARBA00022695"/>
    </source>
</evidence>
<dbReference type="PANTHER" id="PTHR46969">
    <property type="entry name" value="BIFUNCTIONAL PROTEIN HLDE"/>
    <property type="match status" value="1"/>
</dbReference>
<dbReference type="GO" id="GO:0016773">
    <property type="term" value="F:phosphotransferase activity, alcohol group as acceptor"/>
    <property type="evidence" value="ECO:0007669"/>
    <property type="project" value="InterPro"/>
</dbReference>
<dbReference type="CDD" id="cd01172">
    <property type="entry name" value="RfaE_like"/>
    <property type="match status" value="1"/>
</dbReference>
<feature type="region of interest" description="Cytidylyltransferase" evidence="10">
    <location>
        <begin position="351"/>
        <end position="482"/>
    </location>
</feature>
<comment type="function">
    <text evidence="2 10">Catalyzes the ADP transfer from ATP to D-glycero-beta-D-manno-heptose 1-phosphate, yielding ADP-D-glycero-beta-D-manno-heptose.</text>
</comment>
<feature type="domain" description="Carbohydrate kinase PfkB" evidence="11">
    <location>
        <begin position="13"/>
        <end position="309"/>
    </location>
</feature>
<dbReference type="InterPro" id="IPR011913">
    <property type="entry name" value="RfaE_dom_I"/>
</dbReference>
<evidence type="ECO:0000259" key="11">
    <source>
        <dbReference type="Pfam" id="PF00294"/>
    </source>
</evidence>
<dbReference type="SUPFAM" id="SSF52374">
    <property type="entry name" value="Nucleotidylyl transferase"/>
    <property type="match status" value="1"/>
</dbReference>
<evidence type="ECO:0000313" key="13">
    <source>
        <dbReference type="EMBL" id="MBC8198529.1"/>
    </source>
</evidence>
<evidence type="ECO:0000256" key="3">
    <source>
        <dbReference type="ARBA" id="ARBA00022679"/>
    </source>
</evidence>
<dbReference type="InterPro" id="IPR029056">
    <property type="entry name" value="Ribokinase-like"/>
</dbReference>
<dbReference type="NCBIfam" id="TIGR02198">
    <property type="entry name" value="rfaE_dom_I"/>
    <property type="match status" value="1"/>
</dbReference>
<comment type="caution">
    <text evidence="13">The sequence shown here is derived from an EMBL/GenBank/DDBJ whole genome shotgun (WGS) entry which is preliminary data.</text>
</comment>
<organism evidence="13 14">
    <name type="scientific">Candidatus Desulfaltia bathyphila</name>
    <dbReference type="NCBI Taxonomy" id="2841697"/>
    <lineage>
        <taxon>Bacteria</taxon>
        <taxon>Pseudomonadati</taxon>
        <taxon>Thermodesulfobacteriota</taxon>
        <taxon>Desulfobacteria</taxon>
        <taxon>Desulfobacterales</taxon>
        <taxon>Desulfobacterales incertae sedis</taxon>
        <taxon>Candidatus Desulfaltia</taxon>
    </lineage>
</organism>
<feature type="domain" description="Cytidyltransferase-like" evidence="12">
    <location>
        <begin position="351"/>
        <end position="475"/>
    </location>
</feature>
<keyword evidence="7 10" id="KW-0067">ATP-binding</keyword>
<comment type="similarity">
    <text evidence="10">In the C-terminal section; belongs to the cytidylyltransferase family.</text>
</comment>
<dbReference type="GO" id="GO:0005524">
    <property type="term" value="F:ATP binding"/>
    <property type="evidence" value="ECO:0007669"/>
    <property type="project" value="UniProtKB-UniRule"/>
</dbReference>
<dbReference type="GO" id="GO:0033786">
    <property type="term" value="F:heptose-1-phosphate adenylyltransferase activity"/>
    <property type="evidence" value="ECO:0007669"/>
    <property type="project" value="UniProtKB-UniRule"/>
</dbReference>
<dbReference type="InterPro" id="IPR014729">
    <property type="entry name" value="Rossmann-like_a/b/a_fold"/>
</dbReference>
<dbReference type="GO" id="GO:0005829">
    <property type="term" value="C:cytosol"/>
    <property type="evidence" value="ECO:0007669"/>
    <property type="project" value="TreeGrafter"/>
</dbReference>
<dbReference type="Pfam" id="PF00294">
    <property type="entry name" value="PfkB"/>
    <property type="match status" value="1"/>
</dbReference>
<reference evidence="13 14" key="1">
    <citation type="submission" date="2020-08" db="EMBL/GenBank/DDBJ databases">
        <title>Bridging the membrane lipid divide: bacteria of the FCB group superphylum have the potential to synthesize archaeal ether lipids.</title>
        <authorList>
            <person name="Villanueva L."/>
            <person name="Von Meijenfeldt F.A.B."/>
            <person name="Westbye A.B."/>
            <person name="Yadav S."/>
            <person name="Hopmans E.C."/>
            <person name="Dutilh B.E."/>
            <person name="Sinninghe Damste J.S."/>
        </authorList>
    </citation>
    <scope>NUCLEOTIDE SEQUENCE [LARGE SCALE GENOMIC DNA]</scope>
    <source>
        <strain evidence="13">NIOZ-UU82</strain>
    </source>
</reference>